<comment type="similarity">
    <text evidence="1">Belongs to the prokaryotic/mitochondrial release factor family.</text>
</comment>
<name>A0A382T9C9_9ZZZZ</name>
<reference evidence="4" key="1">
    <citation type="submission" date="2018-05" db="EMBL/GenBank/DDBJ databases">
        <authorList>
            <person name="Lanie J.A."/>
            <person name="Ng W.-L."/>
            <person name="Kazmierczak K.M."/>
            <person name="Andrzejewski T.M."/>
            <person name="Davidsen T.M."/>
            <person name="Wayne K.J."/>
            <person name="Tettelin H."/>
            <person name="Glass J.I."/>
            <person name="Rusch D."/>
            <person name="Podicherti R."/>
            <person name="Tsui H.-C.T."/>
            <person name="Winkler M.E."/>
        </authorList>
    </citation>
    <scope>NUCLEOTIDE SEQUENCE</scope>
</reference>
<dbReference type="InterPro" id="IPR045853">
    <property type="entry name" value="Pep_chain_release_fac_I_sf"/>
</dbReference>
<dbReference type="EMBL" id="UINC01134921">
    <property type="protein sequence ID" value="SVD18760.1"/>
    <property type="molecule type" value="Genomic_DNA"/>
</dbReference>
<evidence type="ECO:0000313" key="4">
    <source>
        <dbReference type="EMBL" id="SVD18760.1"/>
    </source>
</evidence>
<evidence type="ECO:0000256" key="2">
    <source>
        <dbReference type="SAM" id="MobiDB-lite"/>
    </source>
</evidence>
<dbReference type="Pfam" id="PF00472">
    <property type="entry name" value="RF-1"/>
    <property type="match status" value="1"/>
</dbReference>
<protein>
    <recommendedName>
        <fullName evidence="3">Prokaryotic-type class I peptide chain release factors domain-containing protein</fullName>
    </recommendedName>
</protein>
<dbReference type="AlphaFoldDB" id="A0A382T9C9"/>
<feature type="non-terminal residue" evidence="4">
    <location>
        <position position="122"/>
    </location>
</feature>
<evidence type="ECO:0000256" key="1">
    <source>
        <dbReference type="ARBA" id="ARBA00010835"/>
    </source>
</evidence>
<feature type="region of interest" description="Disordered" evidence="2">
    <location>
        <begin position="83"/>
        <end position="122"/>
    </location>
</feature>
<feature type="compositionally biased region" description="Basic residues" evidence="2">
    <location>
        <begin position="102"/>
        <end position="116"/>
    </location>
</feature>
<dbReference type="GO" id="GO:0003747">
    <property type="term" value="F:translation release factor activity"/>
    <property type="evidence" value="ECO:0007669"/>
    <property type="project" value="InterPro"/>
</dbReference>
<dbReference type="Gene3D" id="3.30.160.20">
    <property type="match status" value="1"/>
</dbReference>
<evidence type="ECO:0000259" key="3">
    <source>
        <dbReference type="Pfam" id="PF00472"/>
    </source>
</evidence>
<organism evidence="4">
    <name type="scientific">marine metagenome</name>
    <dbReference type="NCBI Taxonomy" id="408172"/>
    <lineage>
        <taxon>unclassified sequences</taxon>
        <taxon>metagenomes</taxon>
        <taxon>ecological metagenomes</taxon>
    </lineage>
</organism>
<feature type="domain" description="Prokaryotic-type class I peptide chain release factors" evidence="3">
    <location>
        <begin position="22"/>
        <end position="114"/>
    </location>
</feature>
<dbReference type="InterPro" id="IPR050057">
    <property type="entry name" value="Prokaryotic/Mito_RF"/>
</dbReference>
<dbReference type="InterPro" id="IPR000352">
    <property type="entry name" value="Pep_chain_release_fac_I"/>
</dbReference>
<accession>A0A382T9C9</accession>
<dbReference type="SUPFAM" id="SSF75620">
    <property type="entry name" value="Release factor"/>
    <property type="match status" value="1"/>
</dbReference>
<dbReference type="GO" id="GO:0009507">
    <property type="term" value="C:chloroplast"/>
    <property type="evidence" value="ECO:0007669"/>
    <property type="project" value="TreeGrafter"/>
</dbReference>
<proteinExistence type="inferred from homology"/>
<dbReference type="PANTHER" id="PTHR43804">
    <property type="entry name" value="LD18447P"/>
    <property type="match status" value="1"/>
</dbReference>
<dbReference type="PANTHER" id="PTHR43804:SF6">
    <property type="entry name" value="CLASS I PEPTIDE CHAIN RELEASE FACTOR"/>
    <property type="match status" value="1"/>
</dbReference>
<gene>
    <name evidence="4" type="ORF">METZ01_LOCUS371614</name>
</gene>
<sequence length="122" mass="14063">MSEDQLPNDLIIPEEDERLLAECRLETFRSGGPGGQHQNVTESGVRLVHLPTGVRVVARDERSQHRNRSIALKRLRDKLADLIREPRPRVPSRVPASERAKRLQAKRKHAKKKDLRKRPDLD</sequence>